<feature type="compositionally biased region" description="Pro residues" evidence="1">
    <location>
        <begin position="133"/>
        <end position="145"/>
    </location>
</feature>
<gene>
    <name evidence="3" type="ORF">Esi_0074_0001</name>
</gene>
<feature type="domain" description="Syndetin C-terminal" evidence="2">
    <location>
        <begin position="208"/>
        <end position="329"/>
    </location>
</feature>
<feature type="compositionally biased region" description="Low complexity" evidence="1">
    <location>
        <begin position="347"/>
        <end position="380"/>
    </location>
</feature>
<dbReference type="AlphaFoldDB" id="D8LSH8"/>
<dbReference type="EMBL" id="FN649760">
    <property type="protein sequence ID" value="CBN77815.1"/>
    <property type="molecule type" value="Genomic_DNA"/>
</dbReference>
<evidence type="ECO:0000256" key="1">
    <source>
        <dbReference type="SAM" id="MobiDB-lite"/>
    </source>
</evidence>
<dbReference type="GO" id="GO:0000149">
    <property type="term" value="F:SNARE binding"/>
    <property type="evidence" value="ECO:0007669"/>
    <property type="project" value="TreeGrafter"/>
</dbReference>
<dbReference type="OrthoDB" id="10263345at2759"/>
<evidence type="ECO:0000313" key="3">
    <source>
        <dbReference type="EMBL" id="CBN77815.1"/>
    </source>
</evidence>
<feature type="region of interest" description="Disordered" evidence="1">
    <location>
        <begin position="129"/>
        <end position="204"/>
    </location>
</feature>
<dbReference type="GO" id="GO:0005829">
    <property type="term" value="C:cytosol"/>
    <property type="evidence" value="ECO:0007669"/>
    <property type="project" value="GOC"/>
</dbReference>
<dbReference type="STRING" id="2880.D8LSH8"/>
<dbReference type="GO" id="GO:0042147">
    <property type="term" value="P:retrograde transport, endosome to Golgi"/>
    <property type="evidence" value="ECO:0007669"/>
    <property type="project" value="InterPro"/>
</dbReference>
<name>D8LSH8_ECTSI</name>
<organism evidence="3 4">
    <name type="scientific">Ectocarpus siliculosus</name>
    <name type="common">Brown alga</name>
    <name type="synonym">Conferva siliculosa</name>
    <dbReference type="NCBI Taxonomy" id="2880"/>
    <lineage>
        <taxon>Eukaryota</taxon>
        <taxon>Sar</taxon>
        <taxon>Stramenopiles</taxon>
        <taxon>Ochrophyta</taxon>
        <taxon>PX clade</taxon>
        <taxon>Phaeophyceae</taxon>
        <taxon>Ectocarpales</taxon>
        <taxon>Ectocarpaceae</taxon>
        <taxon>Ectocarpus</taxon>
    </lineage>
</organism>
<evidence type="ECO:0000259" key="2">
    <source>
        <dbReference type="Pfam" id="PF10474"/>
    </source>
</evidence>
<dbReference type="GO" id="GO:0032456">
    <property type="term" value="P:endocytic recycling"/>
    <property type="evidence" value="ECO:0007669"/>
    <property type="project" value="InterPro"/>
</dbReference>
<proteinExistence type="predicted"/>
<feature type="compositionally biased region" description="Gly residues" evidence="1">
    <location>
        <begin position="188"/>
        <end position="201"/>
    </location>
</feature>
<dbReference type="PANTHER" id="PTHR13258">
    <property type="entry name" value="SYNDETIN"/>
    <property type="match status" value="1"/>
</dbReference>
<accession>D8LSH8</accession>
<reference evidence="3 4" key="1">
    <citation type="journal article" date="2010" name="Nature">
        <title>The Ectocarpus genome and the independent evolution of multicellularity in brown algae.</title>
        <authorList>
            <person name="Cock J.M."/>
            <person name="Sterck L."/>
            <person name="Rouze P."/>
            <person name="Scornet D."/>
            <person name="Allen A.E."/>
            <person name="Amoutzias G."/>
            <person name="Anthouard V."/>
            <person name="Artiguenave F."/>
            <person name="Aury J.M."/>
            <person name="Badger J.H."/>
            <person name="Beszteri B."/>
            <person name="Billiau K."/>
            <person name="Bonnet E."/>
            <person name="Bothwell J.H."/>
            <person name="Bowler C."/>
            <person name="Boyen C."/>
            <person name="Brownlee C."/>
            <person name="Carrano C.J."/>
            <person name="Charrier B."/>
            <person name="Cho G.Y."/>
            <person name="Coelho S.M."/>
            <person name="Collen J."/>
            <person name="Corre E."/>
            <person name="Da Silva C."/>
            <person name="Delage L."/>
            <person name="Delaroque N."/>
            <person name="Dittami S.M."/>
            <person name="Doulbeau S."/>
            <person name="Elias M."/>
            <person name="Farnham G."/>
            <person name="Gachon C.M."/>
            <person name="Gschloessl B."/>
            <person name="Heesch S."/>
            <person name="Jabbari K."/>
            <person name="Jubin C."/>
            <person name="Kawai H."/>
            <person name="Kimura K."/>
            <person name="Kloareg B."/>
            <person name="Kupper F.C."/>
            <person name="Lang D."/>
            <person name="Le Bail A."/>
            <person name="Leblanc C."/>
            <person name="Lerouge P."/>
            <person name="Lohr M."/>
            <person name="Lopez P.J."/>
            <person name="Martens C."/>
            <person name="Maumus F."/>
            <person name="Michel G."/>
            <person name="Miranda-Saavedra D."/>
            <person name="Morales J."/>
            <person name="Moreau H."/>
            <person name="Motomura T."/>
            <person name="Nagasato C."/>
            <person name="Napoli C.A."/>
            <person name="Nelson D.R."/>
            <person name="Nyvall-Collen P."/>
            <person name="Peters A.F."/>
            <person name="Pommier C."/>
            <person name="Potin P."/>
            <person name="Poulain J."/>
            <person name="Quesneville H."/>
            <person name="Read B."/>
            <person name="Rensing S.A."/>
            <person name="Ritter A."/>
            <person name="Rousvoal S."/>
            <person name="Samanta M."/>
            <person name="Samson G."/>
            <person name="Schroeder D.C."/>
            <person name="Segurens B."/>
            <person name="Strittmatter M."/>
            <person name="Tonon T."/>
            <person name="Tregear J.W."/>
            <person name="Valentin K."/>
            <person name="von Dassow P."/>
            <person name="Yamagishi T."/>
            <person name="Van de Peer Y."/>
            <person name="Wincker P."/>
        </authorList>
    </citation>
    <scope>NUCLEOTIDE SEQUENCE [LARGE SCALE GENOMIC DNA]</scope>
    <source>
        <strain evidence="4">Ec32 / CCAP1310/4</strain>
    </source>
</reference>
<dbReference type="InterPro" id="IPR040047">
    <property type="entry name" value="VPS50"/>
</dbReference>
<dbReference type="InParanoid" id="D8LSH8"/>
<protein>
    <recommendedName>
        <fullName evidence="2">Syndetin C-terminal domain-containing protein</fullName>
    </recommendedName>
</protein>
<keyword evidence="4" id="KW-1185">Reference proteome</keyword>
<evidence type="ECO:0000313" key="4">
    <source>
        <dbReference type="Proteomes" id="UP000002630"/>
    </source>
</evidence>
<feature type="region of interest" description="Disordered" evidence="1">
    <location>
        <begin position="340"/>
        <end position="403"/>
    </location>
</feature>
<sequence length="403" mass="41735">MIIAPPSRFFLSSRLLPPSLPPSLTSLSLSVCLSVSPFLPPSLPPHRARLGLLPVSQRAAVDAYVAEIEQVTAQLRSFAYWAQAPGLVGGEGIATAVEGQSWTRKKIRNDASPYVEEWTTRCLLIRGAIYPPSQTPPPPPPPPPDAGDGSPPDADSATTTVDAPPAAAAAAAGIERPATNGRVRGGRGESAGSGGAGGGAADGTVGSVIPARARRLVWRRVVDALLLSLLRGFSRVRRCSTEGRALMSMDLQALALGLEDPAATQAAKAHVHAYVNAFYFGDEDLHKWIKERWRSYPMYQMVSLLQCADGAVASKVLRKRRVKDLVAQVEALYLPSWKESGGGTGASSGQTAGAKTGSTTGTPPAAAAAAVHGAPTSGGRRSSGGSSGGAHDSNGRSPSPACE</sequence>
<dbReference type="InterPro" id="IPR019514">
    <property type="entry name" value="Syndetin_C"/>
</dbReference>
<feature type="compositionally biased region" description="Low complexity" evidence="1">
    <location>
        <begin position="146"/>
        <end position="172"/>
    </location>
</feature>
<dbReference type="GO" id="GO:1990745">
    <property type="term" value="C:EARP complex"/>
    <property type="evidence" value="ECO:0007669"/>
    <property type="project" value="InterPro"/>
</dbReference>
<dbReference type="Proteomes" id="UP000002630">
    <property type="component" value="Unassembled WGS sequence"/>
</dbReference>
<dbReference type="PANTHER" id="PTHR13258:SF0">
    <property type="entry name" value="SYNDETIN"/>
    <property type="match status" value="1"/>
</dbReference>
<dbReference type="Pfam" id="PF10474">
    <property type="entry name" value="Syndetin_C"/>
    <property type="match status" value="1"/>
</dbReference>